<dbReference type="EMBL" id="JARK01000109">
    <property type="protein sequence ID" value="EYC42955.1"/>
    <property type="molecule type" value="Genomic_DNA"/>
</dbReference>
<evidence type="ECO:0000313" key="3">
    <source>
        <dbReference type="Proteomes" id="UP000024635"/>
    </source>
</evidence>
<gene>
    <name evidence="2" type="primary">Acey_s0509.g2720</name>
    <name evidence="2" type="synonym">Acey-M02B1.2</name>
    <name evidence="2" type="ORF">Y032_0509g2720</name>
</gene>
<keyword evidence="3" id="KW-1185">Reference proteome</keyword>
<evidence type="ECO:0000313" key="2">
    <source>
        <dbReference type="EMBL" id="EYC42955.1"/>
    </source>
</evidence>
<organism evidence="2 3">
    <name type="scientific">Ancylostoma ceylanicum</name>
    <dbReference type="NCBI Taxonomy" id="53326"/>
    <lineage>
        <taxon>Eukaryota</taxon>
        <taxon>Metazoa</taxon>
        <taxon>Ecdysozoa</taxon>
        <taxon>Nematoda</taxon>
        <taxon>Chromadorea</taxon>
        <taxon>Rhabditida</taxon>
        <taxon>Rhabditina</taxon>
        <taxon>Rhabditomorpha</taxon>
        <taxon>Strongyloidea</taxon>
        <taxon>Ancylostomatidae</taxon>
        <taxon>Ancylostomatinae</taxon>
        <taxon>Ancylostoma</taxon>
    </lineage>
</organism>
<dbReference type="OrthoDB" id="5829330at2759"/>
<keyword evidence="1" id="KW-0472">Membrane</keyword>
<accession>A0A016WTG6</accession>
<keyword evidence="1" id="KW-0812">Transmembrane</keyword>
<protein>
    <recommendedName>
        <fullName evidence="4">Tetraspanin family protein</fullName>
    </recommendedName>
</protein>
<feature type="transmembrane region" description="Helical" evidence="1">
    <location>
        <begin position="30"/>
        <end position="55"/>
    </location>
</feature>
<reference evidence="3" key="1">
    <citation type="journal article" date="2015" name="Nat. Genet.">
        <title>The genome and transcriptome of the zoonotic hookworm Ancylostoma ceylanicum identify infection-specific gene families.</title>
        <authorList>
            <person name="Schwarz E.M."/>
            <person name="Hu Y."/>
            <person name="Antoshechkin I."/>
            <person name="Miller M.M."/>
            <person name="Sternberg P.W."/>
            <person name="Aroian R.V."/>
        </authorList>
    </citation>
    <scope>NUCLEOTIDE SEQUENCE</scope>
    <source>
        <strain evidence="3">HY135</strain>
    </source>
</reference>
<keyword evidence="1" id="KW-1133">Transmembrane helix</keyword>
<evidence type="ECO:0000256" key="1">
    <source>
        <dbReference type="SAM" id="Phobius"/>
    </source>
</evidence>
<feature type="transmembrane region" description="Helical" evidence="1">
    <location>
        <begin position="75"/>
        <end position="98"/>
    </location>
</feature>
<evidence type="ECO:0008006" key="4">
    <source>
        <dbReference type="Google" id="ProtNLM"/>
    </source>
</evidence>
<feature type="transmembrane region" description="Helical" evidence="1">
    <location>
        <begin position="110"/>
        <end position="130"/>
    </location>
</feature>
<feature type="transmembrane region" description="Helical" evidence="1">
    <location>
        <begin position="167"/>
        <end position="189"/>
    </location>
</feature>
<sequence>MPQRLERTARALSLCLNTLFFTSYTACRRYVLFVICCALQLLSIFLIALVCLAAINPPKPDISPQPLNSYPQYIITIALIASYSCCLFLLSSFGFISICLPGSFLMSLHILGQIAIICAQLIAVAFTITVRKRLHLKLEESWQGRPGCAKVADCLHVQRFMRSETQLIIILCVFLLLQVVLLITSSIVCEHRSHSERQKLLKQHEEEEDDY</sequence>
<name>A0A016WTG6_9BILA</name>
<proteinExistence type="predicted"/>
<comment type="caution">
    <text evidence="2">The sequence shown here is derived from an EMBL/GenBank/DDBJ whole genome shotgun (WGS) entry which is preliminary data.</text>
</comment>
<dbReference type="AlphaFoldDB" id="A0A016WTG6"/>
<dbReference type="Proteomes" id="UP000024635">
    <property type="component" value="Unassembled WGS sequence"/>
</dbReference>